<gene>
    <name evidence="2" type="ORF">CPELLU_LOCUS14517</name>
</gene>
<comment type="caution">
    <text evidence="2">The sequence shown here is derived from an EMBL/GenBank/DDBJ whole genome shotgun (WGS) entry which is preliminary data.</text>
</comment>
<dbReference type="Proteomes" id="UP000789759">
    <property type="component" value="Unassembled WGS sequence"/>
</dbReference>
<organism evidence="2 3">
    <name type="scientific">Cetraspora pellucida</name>
    <dbReference type="NCBI Taxonomy" id="1433469"/>
    <lineage>
        <taxon>Eukaryota</taxon>
        <taxon>Fungi</taxon>
        <taxon>Fungi incertae sedis</taxon>
        <taxon>Mucoromycota</taxon>
        <taxon>Glomeromycotina</taxon>
        <taxon>Glomeromycetes</taxon>
        <taxon>Diversisporales</taxon>
        <taxon>Gigasporaceae</taxon>
        <taxon>Cetraspora</taxon>
    </lineage>
</organism>
<feature type="compositionally biased region" description="Acidic residues" evidence="1">
    <location>
        <begin position="294"/>
        <end position="312"/>
    </location>
</feature>
<keyword evidence="3" id="KW-1185">Reference proteome</keyword>
<accession>A0A9N9NMY2</accession>
<sequence>MAENYEGFSELISSSPPFSLNANINIRDNQTNFLDDVQTNTSEDTPVYSSEANTLSGRLPSNIWTYVTKDEKKSSGHYSATCRCKKFWSVGKPREIEAHIANHCPNATKDIRQYYLNLITSRTSILTEERKEKINKALIRTFIMCGIPFKVIDSPFMIELLKELRPAYSPSSRKILSGNLLDQEIAYINQKLDQQLENSKNLTLEEIMHLNTFNNENIVAITSQNIELQSDENTNYNPINLVTRFLENENIENNEQVLNDEITENIIDDNNITEYSNNEYEDQELNNEYEDQELDNEYEDQELDNEYEDQESDNDKSNNELDIEENNSQTIVKKNFTKKFKFRKQQSKNYKE</sequence>
<evidence type="ECO:0000256" key="1">
    <source>
        <dbReference type="SAM" id="MobiDB-lite"/>
    </source>
</evidence>
<protein>
    <submittedName>
        <fullName evidence="2">3430_t:CDS:1</fullName>
    </submittedName>
</protein>
<evidence type="ECO:0000313" key="3">
    <source>
        <dbReference type="Proteomes" id="UP000789759"/>
    </source>
</evidence>
<evidence type="ECO:0000313" key="2">
    <source>
        <dbReference type="EMBL" id="CAG8747982.1"/>
    </source>
</evidence>
<feature type="region of interest" description="Disordered" evidence="1">
    <location>
        <begin position="294"/>
        <end position="330"/>
    </location>
</feature>
<name>A0A9N9NMY2_9GLOM</name>
<dbReference type="OrthoDB" id="10544944at2759"/>
<dbReference type="EMBL" id="CAJVQA010017290">
    <property type="protein sequence ID" value="CAG8747982.1"/>
    <property type="molecule type" value="Genomic_DNA"/>
</dbReference>
<proteinExistence type="predicted"/>
<dbReference type="AlphaFoldDB" id="A0A9N9NMY2"/>
<reference evidence="2" key="1">
    <citation type="submission" date="2021-06" db="EMBL/GenBank/DDBJ databases">
        <authorList>
            <person name="Kallberg Y."/>
            <person name="Tangrot J."/>
            <person name="Rosling A."/>
        </authorList>
    </citation>
    <scope>NUCLEOTIDE SEQUENCE</scope>
    <source>
        <strain evidence="2">FL966</strain>
    </source>
</reference>